<organism evidence="1">
    <name type="scientific">Rhizophora mucronata</name>
    <name type="common">Asiatic mangrove</name>
    <dbReference type="NCBI Taxonomy" id="61149"/>
    <lineage>
        <taxon>Eukaryota</taxon>
        <taxon>Viridiplantae</taxon>
        <taxon>Streptophyta</taxon>
        <taxon>Embryophyta</taxon>
        <taxon>Tracheophyta</taxon>
        <taxon>Spermatophyta</taxon>
        <taxon>Magnoliopsida</taxon>
        <taxon>eudicotyledons</taxon>
        <taxon>Gunneridae</taxon>
        <taxon>Pentapetalae</taxon>
        <taxon>rosids</taxon>
        <taxon>fabids</taxon>
        <taxon>Malpighiales</taxon>
        <taxon>Rhizophoraceae</taxon>
        <taxon>Rhizophora</taxon>
    </lineage>
</organism>
<accession>A0A2P2NJL6</accession>
<dbReference type="EMBL" id="GGEC01062175">
    <property type="protein sequence ID" value="MBX42659.1"/>
    <property type="molecule type" value="Transcribed_RNA"/>
</dbReference>
<name>A0A2P2NJL6_RHIMU</name>
<reference evidence="1" key="1">
    <citation type="submission" date="2018-02" db="EMBL/GenBank/DDBJ databases">
        <title>Rhizophora mucronata_Transcriptome.</title>
        <authorList>
            <person name="Meera S.P."/>
            <person name="Sreeshan A."/>
            <person name="Augustine A."/>
        </authorList>
    </citation>
    <scope>NUCLEOTIDE SEQUENCE</scope>
    <source>
        <tissue evidence="1">Leaf</tissue>
    </source>
</reference>
<sequence length="71" mass="8008">MGLDRSVSECITSFCLYFLGPLELNVHYHSILSSSFGCQIICLIHQKRPSKPTFTIPSVFEPDTYSCFACQ</sequence>
<evidence type="ECO:0000313" key="1">
    <source>
        <dbReference type="EMBL" id="MBX42659.1"/>
    </source>
</evidence>
<dbReference type="AlphaFoldDB" id="A0A2P2NJL6"/>
<protein>
    <submittedName>
        <fullName evidence="1">Uncharacterized protein</fullName>
    </submittedName>
</protein>
<proteinExistence type="predicted"/>